<comment type="caution">
    <text evidence="1">The sequence shown here is derived from an EMBL/GenBank/DDBJ whole genome shotgun (WGS) entry which is preliminary data.</text>
</comment>
<keyword evidence="2" id="KW-1185">Reference proteome</keyword>
<sequence>MGCEHEASVGGAGVVDAWSVASLVGSLPRLPVLTALTLTCDLTSATSAAVAAACPALEGLTLQGNDADGAWTSWTLPTALPLLSSLEWHVSDERFDPIDRSGFALMMRGRRLRRLVLRRPGTSTPLGYMNAPCAFPFDAGLFVPAAALPVELLVVSAVPCTGTYLQRLVHGPAEVGTLRKLTLVVPDNSQPTLSPLSRLTGLINLTLEMKDPVFVSWRMGLNWTGALLDALAASPSRHSLEVLSLDNWGRGLDACVAAATPKLVALRRLTVGRVGWARAGATFVRKMPMDGEG</sequence>
<gene>
    <name evidence="1" type="ORF">I4F81_005245</name>
</gene>
<reference evidence="1" key="1">
    <citation type="submission" date="2019-11" db="EMBL/GenBank/DDBJ databases">
        <title>Nori genome reveals adaptations in red seaweeds to the harsh intertidal environment.</title>
        <authorList>
            <person name="Wang D."/>
            <person name="Mao Y."/>
        </authorList>
    </citation>
    <scope>NUCLEOTIDE SEQUENCE</scope>
    <source>
        <tissue evidence="1">Gametophyte</tissue>
    </source>
</reference>
<protein>
    <submittedName>
        <fullName evidence="1">Uncharacterized protein</fullName>
    </submittedName>
</protein>
<organism evidence="1 2">
    <name type="scientific">Pyropia yezoensis</name>
    <name type="common">Susabi-nori</name>
    <name type="synonym">Porphyra yezoensis</name>
    <dbReference type="NCBI Taxonomy" id="2788"/>
    <lineage>
        <taxon>Eukaryota</taxon>
        <taxon>Rhodophyta</taxon>
        <taxon>Bangiophyceae</taxon>
        <taxon>Bangiales</taxon>
        <taxon>Bangiaceae</taxon>
        <taxon>Pyropia</taxon>
    </lineage>
</organism>
<dbReference type="EMBL" id="CM020618">
    <property type="protein sequence ID" value="KAK1862677.1"/>
    <property type="molecule type" value="Genomic_DNA"/>
</dbReference>
<name>A0ACC3BYS2_PYRYE</name>
<proteinExistence type="predicted"/>
<dbReference type="Proteomes" id="UP000798662">
    <property type="component" value="Chromosome 1"/>
</dbReference>
<evidence type="ECO:0000313" key="1">
    <source>
        <dbReference type="EMBL" id="KAK1862677.1"/>
    </source>
</evidence>
<evidence type="ECO:0000313" key="2">
    <source>
        <dbReference type="Proteomes" id="UP000798662"/>
    </source>
</evidence>
<accession>A0ACC3BYS2</accession>